<dbReference type="Proteomes" id="UP000215199">
    <property type="component" value="Unassembled WGS sequence"/>
</dbReference>
<dbReference type="AlphaFoldDB" id="A0A229TK72"/>
<reference evidence="3" key="1">
    <citation type="submission" date="2017-07" db="EMBL/GenBank/DDBJ databases">
        <title>Comparative genome mining reveals phylogenetic distribution patterns of secondary metabolites in Amycolatopsis.</title>
        <authorList>
            <person name="Adamek M."/>
            <person name="Alanjary M."/>
            <person name="Sales-Ortells H."/>
            <person name="Goodfellow M."/>
            <person name="Bull A.T."/>
            <person name="Kalinowski J."/>
            <person name="Ziemert N."/>
        </authorList>
    </citation>
    <scope>NUCLEOTIDE SEQUENCE [LARGE SCALE GENOMIC DNA]</scope>
    <source>
        <strain evidence="3">H5</strain>
    </source>
</reference>
<comment type="caution">
    <text evidence="2">The sequence shown here is derived from an EMBL/GenBank/DDBJ whole genome shotgun (WGS) entry which is preliminary data.</text>
</comment>
<dbReference type="EMBL" id="NMUL01000001">
    <property type="protein sequence ID" value="OXM71646.1"/>
    <property type="molecule type" value="Genomic_DNA"/>
</dbReference>
<protein>
    <submittedName>
        <fullName evidence="2">Uncharacterized protein</fullName>
    </submittedName>
</protein>
<keyword evidence="3" id="KW-1185">Reference proteome</keyword>
<proteinExistence type="predicted"/>
<feature type="compositionally biased region" description="Polar residues" evidence="1">
    <location>
        <begin position="1"/>
        <end position="18"/>
    </location>
</feature>
<sequence>MSESAISPELASTSSAMPNRSDHGVPHPQVTVQQPRAVDRVQDRAVPIHDDHHLFDVPGVQPGVFRVRRDIFEAGVQRTAPRVVAGATGAR</sequence>
<evidence type="ECO:0000313" key="2">
    <source>
        <dbReference type="EMBL" id="OXM71646.1"/>
    </source>
</evidence>
<accession>A0A229TK72</accession>
<evidence type="ECO:0000256" key="1">
    <source>
        <dbReference type="SAM" id="MobiDB-lite"/>
    </source>
</evidence>
<organism evidence="2 3">
    <name type="scientific">Amycolatopsis vastitatis</name>
    <dbReference type="NCBI Taxonomy" id="1905142"/>
    <lineage>
        <taxon>Bacteria</taxon>
        <taxon>Bacillati</taxon>
        <taxon>Actinomycetota</taxon>
        <taxon>Actinomycetes</taxon>
        <taxon>Pseudonocardiales</taxon>
        <taxon>Pseudonocardiaceae</taxon>
        <taxon>Amycolatopsis</taxon>
    </lineage>
</organism>
<feature type="region of interest" description="Disordered" evidence="1">
    <location>
        <begin position="1"/>
        <end position="32"/>
    </location>
</feature>
<gene>
    <name evidence="2" type="ORF">CF165_00895</name>
</gene>
<evidence type="ECO:0000313" key="3">
    <source>
        <dbReference type="Proteomes" id="UP000215199"/>
    </source>
</evidence>
<name>A0A229TK72_9PSEU</name>